<sequence length="119" mass="13371">MGEISGLEAGQKLRRVDEGSVSEARASPARAPPGHAARTLTNSHFSPTLREVVGWTRPVLYGEPHTGPFVYTHTYLLAIKLGDRVRKRRDKREKHPVRTRAGNRSARDASVFCMREKHD</sequence>
<feature type="region of interest" description="Disordered" evidence="1">
    <location>
        <begin position="86"/>
        <end position="110"/>
    </location>
</feature>
<feature type="region of interest" description="Disordered" evidence="1">
    <location>
        <begin position="1"/>
        <end position="43"/>
    </location>
</feature>
<dbReference type="EMBL" id="JARAKH010000032">
    <property type="protein sequence ID" value="KAK8385635.1"/>
    <property type="molecule type" value="Genomic_DNA"/>
</dbReference>
<accession>A0AAW0TFQ9</accession>
<name>A0AAW0TFQ9_SCYPA</name>
<feature type="compositionally biased region" description="Basic residues" evidence="1">
    <location>
        <begin position="86"/>
        <end position="98"/>
    </location>
</feature>
<keyword evidence="3" id="KW-1185">Reference proteome</keyword>
<feature type="compositionally biased region" description="Low complexity" evidence="1">
    <location>
        <begin position="24"/>
        <end position="38"/>
    </location>
</feature>
<comment type="caution">
    <text evidence="2">The sequence shown here is derived from an EMBL/GenBank/DDBJ whole genome shotgun (WGS) entry which is preliminary data.</text>
</comment>
<evidence type="ECO:0000313" key="3">
    <source>
        <dbReference type="Proteomes" id="UP001487740"/>
    </source>
</evidence>
<gene>
    <name evidence="2" type="ORF">O3P69_016430</name>
</gene>
<protein>
    <submittedName>
        <fullName evidence="2">Uncharacterized protein</fullName>
    </submittedName>
</protein>
<reference evidence="2 3" key="1">
    <citation type="submission" date="2023-03" db="EMBL/GenBank/DDBJ databases">
        <title>High-quality genome of Scylla paramamosain provides insights in environmental adaptation.</title>
        <authorList>
            <person name="Zhang L."/>
        </authorList>
    </citation>
    <scope>NUCLEOTIDE SEQUENCE [LARGE SCALE GENOMIC DNA]</scope>
    <source>
        <strain evidence="2">LZ_2023a</strain>
        <tissue evidence="2">Muscle</tissue>
    </source>
</reference>
<organism evidence="2 3">
    <name type="scientific">Scylla paramamosain</name>
    <name type="common">Mud crab</name>
    <dbReference type="NCBI Taxonomy" id="85552"/>
    <lineage>
        <taxon>Eukaryota</taxon>
        <taxon>Metazoa</taxon>
        <taxon>Ecdysozoa</taxon>
        <taxon>Arthropoda</taxon>
        <taxon>Crustacea</taxon>
        <taxon>Multicrustacea</taxon>
        <taxon>Malacostraca</taxon>
        <taxon>Eumalacostraca</taxon>
        <taxon>Eucarida</taxon>
        <taxon>Decapoda</taxon>
        <taxon>Pleocyemata</taxon>
        <taxon>Brachyura</taxon>
        <taxon>Eubrachyura</taxon>
        <taxon>Portunoidea</taxon>
        <taxon>Portunidae</taxon>
        <taxon>Portuninae</taxon>
        <taxon>Scylla</taxon>
    </lineage>
</organism>
<proteinExistence type="predicted"/>
<evidence type="ECO:0000256" key="1">
    <source>
        <dbReference type="SAM" id="MobiDB-lite"/>
    </source>
</evidence>
<dbReference type="AlphaFoldDB" id="A0AAW0TFQ9"/>
<evidence type="ECO:0000313" key="2">
    <source>
        <dbReference type="EMBL" id="KAK8385635.1"/>
    </source>
</evidence>
<dbReference type="Proteomes" id="UP001487740">
    <property type="component" value="Unassembled WGS sequence"/>
</dbReference>